<protein>
    <submittedName>
        <fullName evidence="4">Chemotaxis protein CheC</fullName>
    </submittedName>
</protein>
<dbReference type="EMBL" id="JAXAFJ010000001">
    <property type="protein sequence ID" value="MDX6804944.1"/>
    <property type="molecule type" value="Genomic_DNA"/>
</dbReference>
<dbReference type="Proteomes" id="UP001274321">
    <property type="component" value="Unassembled WGS sequence"/>
</dbReference>
<dbReference type="CDD" id="cd17910">
    <property type="entry name" value="CheC_ClassII"/>
    <property type="match status" value="1"/>
</dbReference>
<keyword evidence="5" id="KW-1185">Reference proteome</keyword>
<evidence type="ECO:0000256" key="1">
    <source>
        <dbReference type="ARBA" id="ARBA00022500"/>
    </source>
</evidence>
<evidence type="ECO:0000313" key="5">
    <source>
        <dbReference type="Proteomes" id="UP001274321"/>
    </source>
</evidence>
<evidence type="ECO:0000259" key="3">
    <source>
        <dbReference type="Pfam" id="PF04509"/>
    </source>
</evidence>
<dbReference type="Gene3D" id="3.40.1550.10">
    <property type="entry name" value="CheC-like"/>
    <property type="match status" value="1"/>
</dbReference>
<keyword evidence="2" id="KW-0378">Hydrolase</keyword>
<accession>A0ABU4RJC1</accession>
<dbReference type="InterPro" id="IPR028976">
    <property type="entry name" value="CheC-like_sf"/>
</dbReference>
<reference evidence="4 5" key="1">
    <citation type="submission" date="2023-11" db="EMBL/GenBank/DDBJ databases">
        <authorList>
            <person name="Bao R."/>
        </authorList>
    </citation>
    <scope>NUCLEOTIDE SEQUENCE [LARGE SCALE GENOMIC DNA]</scope>
    <source>
        <strain evidence="4 5">PJ23</strain>
    </source>
</reference>
<dbReference type="RefSeq" id="WP_319843052.1">
    <property type="nucleotide sequence ID" value="NZ_JAXAFJ010000001.1"/>
</dbReference>
<dbReference type="InterPro" id="IPR007597">
    <property type="entry name" value="CheC"/>
</dbReference>
<feature type="domain" description="CheC-like protein" evidence="3">
    <location>
        <begin position="7"/>
        <end position="42"/>
    </location>
</feature>
<gene>
    <name evidence="4" type="ORF">SCD90_02595</name>
</gene>
<comment type="caution">
    <text evidence="4">The sequence shown here is derived from an EMBL/GenBank/DDBJ whole genome shotgun (WGS) entry which is preliminary data.</text>
</comment>
<dbReference type="SUPFAM" id="SSF103039">
    <property type="entry name" value="CheC-like"/>
    <property type="match status" value="1"/>
</dbReference>
<evidence type="ECO:0000256" key="2">
    <source>
        <dbReference type="ARBA" id="ARBA00022801"/>
    </source>
</evidence>
<organism evidence="4 5">
    <name type="scientific">Terrihabitans rhizophilus</name>
    <dbReference type="NCBI Taxonomy" id="3092662"/>
    <lineage>
        <taxon>Bacteria</taxon>
        <taxon>Pseudomonadati</taxon>
        <taxon>Pseudomonadota</taxon>
        <taxon>Alphaproteobacteria</taxon>
        <taxon>Hyphomicrobiales</taxon>
        <taxon>Terrihabitans</taxon>
    </lineage>
</organism>
<dbReference type="PANTHER" id="PTHR43693">
    <property type="entry name" value="PROTEIN PHOSPHATASE CHEZ"/>
    <property type="match status" value="1"/>
</dbReference>
<dbReference type="PANTHER" id="PTHR43693:SF1">
    <property type="entry name" value="PROTEIN PHOSPHATASE CHEZ"/>
    <property type="match status" value="1"/>
</dbReference>
<proteinExistence type="predicted"/>
<dbReference type="Pfam" id="PF04509">
    <property type="entry name" value="CheC"/>
    <property type="match status" value="1"/>
</dbReference>
<evidence type="ECO:0000313" key="4">
    <source>
        <dbReference type="EMBL" id="MDX6804944.1"/>
    </source>
</evidence>
<sequence>MSVLNDLELDALTELVNIGVSGAAASLREMVGEQVLLSVPNVALVSRDQAVKILGERESKKLVAVHQLFEGDIKGRALLIFPETKSLELVRAVTGGELPLEDIIELEQEALAETGNVILNGCLATMANMLQRSLKMSLPEILRGESEQLFGLQSSADGEDVVLFLYINFAMRKRDIRGYIAMLMDMPSLTALKTLLGELIERAGGLETRTDVRT</sequence>
<keyword evidence="1" id="KW-0145">Chemotaxis</keyword>
<name>A0ABU4RJC1_9HYPH</name>
<dbReference type="InterPro" id="IPR050992">
    <property type="entry name" value="CheZ_family_phosphatases"/>
</dbReference>